<evidence type="ECO:0000256" key="1">
    <source>
        <dbReference type="SAM" id="MobiDB-lite"/>
    </source>
</evidence>
<accession>A0A8J3P5F1</accession>
<keyword evidence="3" id="KW-1185">Reference proteome</keyword>
<evidence type="ECO:0000313" key="2">
    <source>
        <dbReference type="EMBL" id="GIG04322.1"/>
    </source>
</evidence>
<comment type="caution">
    <text evidence="2">The sequence shown here is derived from an EMBL/GenBank/DDBJ whole genome shotgun (WGS) entry which is preliminary data.</text>
</comment>
<gene>
    <name evidence="2" type="ORF">Cco03nite_10220</name>
</gene>
<feature type="compositionally biased region" description="Basic and acidic residues" evidence="1">
    <location>
        <begin position="65"/>
        <end position="76"/>
    </location>
</feature>
<dbReference type="Proteomes" id="UP000630887">
    <property type="component" value="Unassembled WGS sequence"/>
</dbReference>
<feature type="compositionally biased region" description="Acidic residues" evidence="1">
    <location>
        <begin position="81"/>
        <end position="90"/>
    </location>
</feature>
<proteinExistence type="predicted"/>
<protein>
    <submittedName>
        <fullName evidence="2">Uncharacterized protein</fullName>
    </submittedName>
</protein>
<organism evidence="2 3">
    <name type="scientific">Catellatospora coxensis</name>
    <dbReference type="NCBI Taxonomy" id="310354"/>
    <lineage>
        <taxon>Bacteria</taxon>
        <taxon>Bacillati</taxon>
        <taxon>Actinomycetota</taxon>
        <taxon>Actinomycetes</taxon>
        <taxon>Micromonosporales</taxon>
        <taxon>Micromonosporaceae</taxon>
        <taxon>Catellatospora</taxon>
    </lineage>
</organism>
<name>A0A8J3P5F1_9ACTN</name>
<sequence length="233" mass="25698">MWTSRMRGSAQRPADDPPAGSGGLALDDVSHADTAPHQDGYGGDPETALVESYDRQVRVGRRRRAYDEPGESRPDAPEQWADGDEAEPWDLPEARAGEPGGVELTRARLLSFTPYQPKRDRLCTDTASLLRPLVRAGIIDTWATDHSYPSHRAWKLLPSRLAMPRQLPLDGYVEPDGGITLLPLPDSYDEPPLCMLDWVIDWTAAGRLDSRWWTTAVHVTASAGLPPTGTLRP</sequence>
<evidence type="ECO:0000313" key="3">
    <source>
        <dbReference type="Proteomes" id="UP000630887"/>
    </source>
</evidence>
<dbReference type="EMBL" id="BONI01000006">
    <property type="protein sequence ID" value="GIG04322.1"/>
    <property type="molecule type" value="Genomic_DNA"/>
</dbReference>
<reference evidence="2 3" key="1">
    <citation type="submission" date="2021-01" db="EMBL/GenBank/DDBJ databases">
        <title>Whole genome shotgun sequence of Catellatospora coxensis NBRC 107359.</title>
        <authorList>
            <person name="Komaki H."/>
            <person name="Tamura T."/>
        </authorList>
    </citation>
    <scope>NUCLEOTIDE SEQUENCE [LARGE SCALE GENOMIC DNA]</scope>
    <source>
        <strain evidence="2 3">NBRC 107359</strain>
    </source>
</reference>
<dbReference type="RefSeq" id="WP_203688915.1">
    <property type="nucleotide sequence ID" value="NZ_BAAALC010000008.1"/>
</dbReference>
<dbReference type="AlphaFoldDB" id="A0A8J3P5F1"/>
<feature type="region of interest" description="Disordered" evidence="1">
    <location>
        <begin position="1"/>
        <end position="98"/>
    </location>
</feature>